<dbReference type="Proteomes" id="UP000243459">
    <property type="component" value="Chromosome 4"/>
</dbReference>
<dbReference type="EMBL" id="CM007384">
    <property type="protein sequence ID" value="ONK71229.1"/>
    <property type="molecule type" value="Genomic_DNA"/>
</dbReference>
<feature type="compositionally biased region" description="Basic and acidic residues" evidence="1">
    <location>
        <begin position="51"/>
        <end position="62"/>
    </location>
</feature>
<feature type="region of interest" description="Disordered" evidence="1">
    <location>
        <begin position="29"/>
        <end position="81"/>
    </location>
</feature>
<organism evidence="2 3">
    <name type="scientific">Asparagus officinalis</name>
    <name type="common">Garden asparagus</name>
    <dbReference type="NCBI Taxonomy" id="4686"/>
    <lineage>
        <taxon>Eukaryota</taxon>
        <taxon>Viridiplantae</taxon>
        <taxon>Streptophyta</taxon>
        <taxon>Embryophyta</taxon>
        <taxon>Tracheophyta</taxon>
        <taxon>Spermatophyta</taxon>
        <taxon>Magnoliopsida</taxon>
        <taxon>Liliopsida</taxon>
        <taxon>Asparagales</taxon>
        <taxon>Asparagaceae</taxon>
        <taxon>Asparagoideae</taxon>
        <taxon>Asparagus</taxon>
    </lineage>
</organism>
<gene>
    <name evidence="2" type="ORF">A4U43_C04F6210</name>
</gene>
<dbReference type="Gramene" id="ONK71229">
    <property type="protein sequence ID" value="ONK71229"/>
    <property type="gene ID" value="A4U43_C04F6210"/>
</dbReference>
<name>A0A5P1F354_ASPOF</name>
<protein>
    <submittedName>
        <fullName evidence="2">Uncharacterized protein</fullName>
    </submittedName>
</protein>
<evidence type="ECO:0000313" key="3">
    <source>
        <dbReference type="Proteomes" id="UP000243459"/>
    </source>
</evidence>
<proteinExistence type="predicted"/>
<evidence type="ECO:0000256" key="1">
    <source>
        <dbReference type="SAM" id="MobiDB-lite"/>
    </source>
</evidence>
<sequence>MAASHTPVPGIIGVANVPSQILRCLLPGSRISDTHFPPLRSLTPRMAPRAKVSDAKRAREDASPSAPAPDGDPESKPSGSVLAQLEELEDAAKHVISLVDHDRGSFAELKRSLSDRVDCLDCQGDLMLR</sequence>
<keyword evidence="3" id="KW-1185">Reference proteome</keyword>
<reference evidence="3" key="1">
    <citation type="journal article" date="2017" name="Nat. Commun.">
        <title>The asparagus genome sheds light on the origin and evolution of a young Y chromosome.</title>
        <authorList>
            <person name="Harkess A."/>
            <person name="Zhou J."/>
            <person name="Xu C."/>
            <person name="Bowers J.E."/>
            <person name="Van der Hulst R."/>
            <person name="Ayyampalayam S."/>
            <person name="Mercati F."/>
            <person name="Riccardi P."/>
            <person name="McKain M.R."/>
            <person name="Kakrana A."/>
            <person name="Tang H."/>
            <person name="Ray J."/>
            <person name="Groenendijk J."/>
            <person name="Arikit S."/>
            <person name="Mathioni S.M."/>
            <person name="Nakano M."/>
            <person name="Shan H."/>
            <person name="Telgmann-Rauber A."/>
            <person name="Kanno A."/>
            <person name="Yue Z."/>
            <person name="Chen H."/>
            <person name="Li W."/>
            <person name="Chen Y."/>
            <person name="Xu X."/>
            <person name="Zhang Y."/>
            <person name="Luo S."/>
            <person name="Chen H."/>
            <person name="Gao J."/>
            <person name="Mao Z."/>
            <person name="Pires J.C."/>
            <person name="Luo M."/>
            <person name="Kudrna D."/>
            <person name="Wing R.A."/>
            <person name="Meyers B.C."/>
            <person name="Yi K."/>
            <person name="Kong H."/>
            <person name="Lavrijsen P."/>
            <person name="Sunseri F."/>
            <person name="Falavigna A."/>
            <person name="Ye Y."/>
            <person name="Leebens-Mack J.H."/>
            <person name="Chen G."/>
        </authorList>
    </citation>
    <scope>NUCLEOTIDE SEQUENCE [LARGE SCALE GENOMIC DNA]</scope>
    <source>
        <strain evidence="3">cv. DH0086</strain>
    </source>
</reference>
<dbReference type="AlphaFoldDB" id="A0A5P1F354"/>
<accession>A0A5P1F354</accession>
<evidence type="ECO:0000313" key="2">
    <source>
        <dbReference type="EMBL" id="ONK71229.1"/>
    </source>
</evidence>